<evidence type="ECO:0000313" key="2">
    <source>
        <dbReference type="Proteomes" id="UP001242811"/>
    </source>
</evidence>
<accession>A0ABU0L6G2</accession>
<organism evidence="1 2">
    <name type="scientific">Paenibacillus brasilensis</name>
    <dbReference type="NCBI Taxonomy" id="128574"/>
    <lineage>
        <taxon>Bacteria</taxon>
        <taxon>Bacillati</taxon>
        <taxon>Bacillota</taxon>
        <taxon>Bacilli</taxon>
        <taxon>Bacillales</taxon>
        <taxon>Paenibacillaceae</taxon>
        <taxon>Paenibacillus</taxon>
    </lineage>
</organism>
<dbReference type="Proteomes" id="UP001242811">
    <property type="component" value="Unassembled WGS sequence"/>
</dbReference>
<keyword evidence="2" id="KW-1185">Reference proteome</keyword>
<reference evidence="1 2" key="1">
    <citation type="submission" date="2023-07" db="EMBL/GenBank/DDBJ databases">
        <title>Genomic Encyclopedia of Type Strains, Phase IV (KMG-IV): sequencing the most valuable type-strain genomes for metagenomic binning, comparative biology and taxonomic classification.</title>
        <authorList>
            <person name="Goeker M."/>
        </authorList>
    </citation>
    <scope>NUCLEOTIDE SEQUENCE [LARGE SCALE GENOMIC DNA]</scope>
    <source>
        <strain evidence="1 2">DSM 14914</strain>
    </source>
</reference>
<proteinExistence type="predicted"/>
<dbReference type="RefSeq" id="WP_152378646.1">
    <property type="nucleotide sequence ID" value="NZ_CP045297.1"/>
</dbReference>
<comment type="caution">
    <text evidence="1">The sequence shown here is derived from an EMBL/GenBank/DDBJ whole genome shotgun (WGS) entry which is preliminary data.</text>
</comment>
<dbReference type="EMBL" id="JAUSWA010000046">
    <property type="protein sequence ID" value="MDQ0496887.1"/>
    <property type="molecule type" value="Genomic_DNA"/>
</dbReference>
<gene>
    <name evidence="1" type="ORF">QOZ95_005087</name>
</gene>
<name>A0ABU0L6G2_9BACL</name>
<sequence length="74" mass="8589">MPRTTSGDTRPRVDCSKGVKTELRIVRDTLKCDSDSETIAYLLALYKDAYDKITLVKDKQYREKANEIDRQQSF</sequence>
<evidence type="ECO:0000313" key="1">
    <source>
        <dbReference type="EMBL" id="MDQ0496887.1"/>
    </source>
</evidence>
<protein>
    <submittedName>
        <fullName evidence="1">Uncharacterized protein</fullName>
    </submittedName>
</protein>